<name>A0A841CBK0_9PSEU</name>
<feature type="domain" description="HTH cro/C1-type" evidence="1">
    <location>
        <begin position="9"/>
        <end position="64"/>
    </location>
</feature>
<organism evidence="2 3">
    <name type="scientific">Saccharothrix tamanrassetensis</name>
    <dbReference type="NCBI Taxonomy" id="1051531"/>
    <lineage>
        <taxon>Bacteria</taxon>
        <taxon>Bacillati</taxon>
        <taxon>Actinomycetota</taxon>
        <taxon>Actinomycetes</taxon>
        <taxon>Pseudonocardiales</taxon>
        <taxon>Pseudonocardiaceae</taxon>
        <taxon>Saccharothrix</taxon>
    </lineage>
</organism>
<dbReference type="Pfam" id="PF13424">
    <property type="entry name" value="TPR_12"/>
    <property type="match status" value="1"/>
</dbReference>
<evidence type="ECO:0000313" key="3">
    <source>
        <dbReference type="Proteomes" id="UP000547510"/>
    </source>
</evidence>
<dbReference type="Gene3D" id="1.10.260.40">
    <property type="entry name" value="lambda repressor-like DNA-binding domains"/>
    <property type="match status" value="1"/>
</dbReference>
<dbReference type="AlphaFoldDB" id="A0A841CBK0"/>
<comment type="caution">
    <text evidence="2">The sequence shown here is derived from an EMBL/GenBank/DDBJ whole genome shotgun (WGS) entry which is preliminary data.</text>
</comment>
<dbReference type="Pfam" id="PF13560">
    <property type="entry name" value="HTH_31"/>
    <property type="match status" value="1"/>
</dbReference>
<dbReference type="CDD" id="cd00093">
    <property type="entry name" value="HTH_XRE"/>
    <property type="match status" value="1"/>
</dbReference>
<dbReference type="RefSeq" id="WP_184688410.1">
    <property type="nucleotide sequence ID" value="NZ_JACHJN010000001.1"/>
</dbReference>
<dbReference type="EMBL" id="JACHJN010000001">
    <property type="protein sequence ID" value="MBB5954323.1"/>
    <property type="molecule type" value="Genomic_DNA"/>
</dbReference>
<dbReference type="PANTHER" id="PTHR47691:SF3">
    <property type="entry name" value="HTH-TYPE TRANSCRIPTIONAL REGULATOR RV0890C-RELATED"/>
    <property type="match status" value="1"/>
</dbReference>
<sequence>MGERLAGTLRHYRRRAGLTQERLAERSGVSIRTIRGIETGERGNPQLVSVRQLAAALDLASDERRELLSAAAGAPEPTAGPLPRQLPPDIAGFVGRAAELARLDAVLPVAGREPCAVVVSAVSGTAGVGKTALAVRWAHRMAHHFPDGQLYANLRGFDAGGSVVEPAEALRGFLDALGAAPQRIPTGLDAQVGLYRSLVAGRRLLVVLDNARDADQVRPLLPGTAGCLVLVTSRNQLTSLVAGNSAHPLTLDLLSAAEAEQLLAARLGRERTAAEPAEVAEIVARCAGLPLALAVVAARAAARPAFPLRAVAAELREAGGDLDGLAGAEPSCDVRSVLSWSYRALDADAARAFARLGLAPTAEIGLVAATCLVGAPVGRVRVLLRRLEDCHLVEQHRPDRFRMHDLVHAYAAELARDVAGATRRAALRRLFDMYLVVAGRARDLVMHSPRIAEVVDLAAGEPGWPEFADEAEALDWLETERGTLLATVRWLAEHGRHDDVWRFSWLLYGFFRTRQHKADWLEVGRLGVSCAERLDDPVARFHAANCLGGAYMATGDWDRAIASYQDALAVCRADHDPAKAAVCLNNIGITLINSGSAEQAIPYLRRALAHARTAQSPVDVAMYSLNLGDSYCMTGRHREALTHGRVARELFHSLGRRYHCAVAVGNIAESYFGLGALAEAARHAEESQAELRSVDARFDVAKNLLFLGRVRAAQGRPDLARQAWEEALDTFLELDDPRATVVENLLRRERER</sequence>
<dbReference type="InterPro" id="IPR027417">
    <property type="entry name" value="P-loop_NTPase"/>
</dbReference>
<dbReference type="Proteomes" id="UP000547510">
    <property type="component" value="Unassembled WGS sequence"/>
</dbReference>
<keyword evidence="3" id="KW-1185">Reference proteome</keyword>
<dbReference type="SUPFAM" id="SSF52540">
    <property type="entry name" value="P-loop containing nucleoside triphosphate hydrolases"/>
    <property type="match status" value="1"/>
</dbReference>
<dbReference type="PANTHER" id="PTHR47691">
    <property type="entry name" value="REGULATOR-RELATED"/>
    <property type="match status" value="1"/>
</dbReference>
<reference evidence="2 3" key="1">
    <citation type="submission" date="2020-08" db="EMBL/GenBank/DDBJ databases">
        <title>Genomic Encyclopedia of Type Strains, Phase III (KMG-III): the genomes of soil and plant-associated and newly described type strains.</title>
        <authorList>
            <person name="Whitman W."/>
        </authorList>
    </citation>
    <scope>NUCLEOTIDE SEQUENCE [LARGE SCALE GENOMIC DNA]</scope>
    <source>
        <strain evidence="2 3">CECT 8640</strain>
    </source>
</reference>
<evidence type="ECO:0000259" key="1">
    <source>
        <dbReference type="PROSITE" id="PS50943"/>
    </source>
</evidence>
<dbReference type="GO" id="GO:0003677">
    <property type="term" value="F:DNA binding"/>
    <property type="evidence" value="ECO:0007669"/>
    <property type="project" value="InterPro"/>
</dbReference>
<dbReference type="InterPro" id="IPR001387">
    <property type="entry name" value="Cro/C1-type_HTH"/>
</dbReference>
<dbReference type="Gene3D" id="1.25.40.10">
    <property type="entry name" value="Tetratricopeptide repeat domain"/>
    <property type="match status" value="1"/>
</dbReference>
<dbReference type="SMART" id="SM00530">
    <property type="entry name" value="HTH_XRE"/>
    <property type="match status" value="1"/>
</dbReference>
<dbReference type="GO" id="GO:0043531">
    <property type="term" value="F:ADP binding"/>
    <property type="evidence" value="ECO:0007669"/>
    <property type="project" value="InterPro"/>
</dbReference>
<dbReference type="Gene3D" id="3.40.50.300">
    <property type="entry name" value="P-loop containing nucleotide triphosphate hydrolases"/>
    <property type="match status" value="1"/>
</dbReference>
<proteinExistence type="predicted"/>
<dbReference type="PROSITE" id="PS50943">
    <property type="entry name" value="HTH_CROC1"/>
    <property type="match status" value="1"/>
</dbReference>
<accession>A0A841CBK0</accession>
<dbReference type="InterPro" id="IPR010982">
    <property type="entry name" value="Lambda_DNA-bd_dom_sf"/>
</dbReference>
<dbReference type="SMART" id="SM00028">
    <property type="entry name" value="TPR"/>
    <property type="match status" value="5"/>
</dbReference>
<dbReference type="InterPro" id="IPR019734">
    <property type="entry name" value="TPR_rpt"/>
</dbReference>
<dbReference type="PRINTS" id="PR00364">
    <property type="entry name" value="DISEASERSIST"/>
</dbReference>
<dbReference type="SUPFAM" id="SSF48452">
    <property type="entry name" value="TPR-like"/>
    <property type="match status" value="1"/>
</dbReference>
<protein>
    <submittedName>
        <fullName evidence="2">Tetratricopeptide (TPR) repeat protein/transcriptional regulator with XRE-family HTH domain</fullName>
    </submittedName>
</protein>
<evidence type="ECO:0000313" key="2">
    <source>
        <dbReference type="EMBL" id="MBB5954323.1"/>
    </source>
</evidence>
<dbReference type="InterPro" id="IPR011990">
    <property type="entry name" value="TPR-like_helical_dom_sf"/>
</dbReference>
<dbReference type="SUPFAM" id="SSF47413">
    <property type="entry name" value="lambda repressor-like DNA-binding domains"/>
    <property type="match status" value="1"/>
</dbReference>
<gene>
    <name evidence="2" type="ORF">FHS29_000893</name>
</gene>